<dbReference type="Gene3D" id="1.10.3720.10">
    <property type="entry name" value="MetI-like"/>
    <property type="match status" value="1"/>
</dbReference>
<evidence type="ECO:0000256" key="6">
    <source>
        <dbReference type="ARBA" id="ARBA00022505"/>
    </source>
</evidence>
<evidence type="ECO:0000256" key="3">
    <source>
        <dbReference type="ARBA" id="ARBA00007069"/>
    </source>
</evidence>
<evidence type="ECO:0000259" key="12">
    <source>
        <dbReference type="PROSITE" id="PS50928"/>
    </source>
</evidence>
<dbReference type="NCBIfam" id="TIGR02141">
    <property type="entry name" value="modB_ABC"/>
    <property type="match status" value="1"/>
</dbReference>
<evidence type="ECO:0000256" key="1">
    <source>
        <dbReference type="ARBA" id="ARBA00002949"/>
    </source>
</evidence>
<evidence type="ECO:0000313" key="14">
    <source>
        <dbReference type="Proteomes" id="UP000464262"/>
    </source>
</evidence>
<evidence type="ECO:0000256" key="7">
    <source>
        <dbReference type="ARBA" id="ARBA00022692"/>
    </source>
</evidence>
<evidence type="ECO:0000256" key="2">
    <source>
        <dbReference type="ARBA" id="ARBA00004651"/>
    </source>
</evidence>
<evidence type="ECO:0000256" key="8">
    <source>
        <dbReference type="ARBA" id="ARBA00022989"/>
    </source>
</evidence>
<evidence type="ECO:0000256" key="4">
    <source>
        <dbReference type="ARBA" id="ARBA00022448"/>
    </source>
</evidence>
<keyword evidence="6 11" id="KW-0500">Molybdenum</keyword>
<dbReference type="CDD" id="cd06261">
    <property type="entry name" value="TM_PBP2"/>
    <property type="match status" value="1"/>
</dbReference>
<protein>
    <recommendedName>
        <fullName evidence="11">Molybdenum transport system permease</fullName>
    </recommendedName>
</protein>
<dbReference type="AlphaFoldDB" id="A0A7Z2T2K1"/>
<dbReference type="Proteomes" id="UP000464262">
    <property type="component" value="Chromosome 1"/>
</dbReference>
<dbReference type="PANTHER" id="PTHR30183:SF8">
    <property type="entry name" value="MOLYBDENUM TRANSPORT SYSTEM PERMEASE"/>
    <property type="match status" value="1"/>
</dbReference>
<dbReference type="InterPro" id="IPR035906">
    <property type="entry name" value="MetI-like_sf"/>
</dbReference>
<sequence length="225" mass="24583">MIDWQVVTLTLKLSLSVTLSLCLVCIPLAWWLSQTKAAYRDWVASIVTLPMVLPATVLGFYLLVFFSPNGIVGSWLNTLGLGTIPFSFTGIVIACVIHTLPFVVMPLRNGFESLGKEPFEAAATLGCSPVNTFLKVALPLSWPFIFSSMILGFCHALGEFGIVLMIGGNIPGETRVMSVEIYNLVESMEFQKAHYLSISLLTFSFVALMSAHKLNQWAVKRGGCG</sequence>
<comment type="caution">
    <text evidence="11">Lacks conserved residue(s) required for the propagation of feature annotation.</text>
</comment>
<evidence type="ECO:0000256" key="5">
    <source>
        <dbReference type="ARBA" id="ARBA00022475"/>
    </source>
</evidence>
<dbReference type="InterPro" id="IPR000515">
    <property type="entry name" value="MetI-like"/>
</dbReference>
<proteinExistence type="inferred from homology"/>
<feature type="transmembrane region" description="Helical" evidence="10">
    <location>
        <begin position="42"/>
        <end position="66"/>
    </location>
</feature>
<feature type="transmembrane region" description="Helical" evidence="10">
    <location>
        <begin position="144"/>
        <end position="167"/>
    </location>
</feature>
<dbReference type="Pfam" id="PF00528">
    <property type="entry name" value="BPD_transp_1"/>
    <property type="match status" value="1"/>
</dbReference>
<organism evidence="13 14">
    <name type="scientific">Vibrio astriarenae</name>
    <dbReference type="NCBI Taxonomy" id="1481923"/>
    <lineage>
        <taxon>Bacteria</taxon>
        <taxon>Pseudomonadati</taxon>
        <taxon>Pseudomonadota</taxon>
        <taxon>Gammaproteobacteria</taxon>
        <taxon>Vibrionales</taxon>
        <taxon>Vibrionaceae</taxon>
        <taxon>Vibrio</taxon>
    </lineage>
</organism>
<comment type="subcellular location">
    <subcellularLocation>
        <location evidence="11">Cell inner membrane</location>
        <topology evidence="11">Multi-pass membrane protein</topology>
    </subcellularLocation>
    <subcellularLocation>
        <location evidence="2 10">Cell membrane</location>
        <topology evidence="2 10">Multi-pass membrane protein</topology>
    </subcellularLocation>
</comment>
<keyword evidence="5" id="KW-1003">Cell membrane</keyword>
<evidence type="ECO:0000256" key="9">
    <source>
        <dbReference type="ARBA" id="ARBA00023136"/>
    </source>
</evidence>
<dbReference type="GO" id="GO:0015098">
    <property type="term" value="F:molybdate ion transmembrane transporter activity"/>
    <property type="evidence" value="ECO:0007669"/>
    <property type="project" value="UniProtKB-UniRule"/>
</dbReference>
<name>A0A7Z2T2K1_9VIBR</name>
<comment type="similarity">
    <text evidence="3 11">Belongs to the binding-protein-dependent transport system permease family. CysTW subfamily.</text>
</comment>
<dbReference type="InterPro" id="IPR011867">
    <property type="entry name" value="ModB_ABC"/>
</dbReference>
<feature type="transmembrane region" description="Helical" evidence="10">
    <location>
        <begin position="6"/>
        <end position="30"/>
    </location>
</feature>
<dbReference type="PANTHER" id="PTHR30183">
    <property type="entry name" value="MOLYBDENUM TRANSPORT SYSTEM PERMEASE PROTEIN MODB"/>
    <property type="match status" value="1"/>
</dbReference>
<evidence type="ECO:0000256" key="10">
    <source>
        <dbReference type="RuleBase" id="RU363032"/>
    </source>
</evidence>
<keyword evidence="7 10" id="KW-0812">Transmembrane</keyword>
<dbReference type="PROSITE" id="PS50928">
    <property type="entry name" value="ABC_TM1"/>
    <property type="match status" value="1"/>
</dbReference>
<accession>A0A7Z2T2K1</accession>
<keyword evidence="4 10" id="KW-0813">Transport</keyword>
<reference evidence="13 14" key="1">
    <citation type="submission" date="2020-01" db="EMBL/GenBank/DDBJ databases">
        <title>Whole genome and functional gene identification of agarase of Vibrio HN897.</title>
        <authorList>
            <person name="Liu Y."/>
            <person name="Zhao Z."/>
        </authorList>
    </citation>
    <scope>NUCLEOTIDE SEQUENCE [LARGE SCALE GENOMIC DNA]</scope>
    <source>
        <strain evidence="13 14">HN897</strain>
    </source>
</reference>
<dbReference type="GO" id="GO:0005886">
    <property type="term" value="C:plasma membrane"/>
    <property type="evidence" value="ECO:0007669"/>
    <property type="project" value="UniProtKB-SubCell"/>
</dbReference>
<evidence type="ECO:0000256" key="11">
    <source>
        <dbReference type="RuleBase" id="RU365097"/>
    </source>
</evidence>
<keyword evidence="9 10" id="KW-0472">Membrane</keyword>
<feature type="domain" description="ABC transmembrane type-1" evidence="12">
    <location>
        <begin position="7"/>
        <end position="211"/>
    </location>
</feature>
<keyword evidence="8 10" id="KW-1133">Transmembrane helix</keyword>
<dbReference type="RefSeq" id="WP_164648069.1">
    <property type="nucleotide sequence ID" value="NZ_CP047475.1"/>
</dbReference>
<keyword evidence="14" id="KW-1185">Reference proteome</keyword>
<dbReference type="SUPFAM" id="SSF161098">
    <property type="entry name" value="MetI-like"/>
    <property type="match status" value="1"/>
</dbReference>
<gene>
    <name evidence="13" type="primary">modB</name>
    <name evidence="13" type="ORF">GT360_06395</name>
</gene>
<dbReference type="EMBL" id="CP047475">
    <property type="protein sequence ID" value="QIA63165.1"/>
    <property type="molecule type" value="Genomic_DNA"/>
</dbReference>
<dbReference type="KEGG" id="vas:GT360_06395"/>
<keyword evidence="11" id="KW-0997">Cell inner membrane</keyword>
<evidence type="ECO:0000313" key="13">
    <source>
        <dbReference type="EMBL" id="QIA63165.1"/>
    </source>
</evidence>
<comment type="function">
    <text evidence="1 11">Part of the binding-protein-dependent transport system for molybdenum; probably responsible for the translocation of the substrate across the membrane.</text>
</comment>